<dbReference type="Ensembl" id="ENSCCRT00000148066.1">
    <property type="protein sequence ID" value="ENSCCRP00000135093.1"/>
    <property type="gene ID" value="ENSCCRG00000069594.1"/>
</dbReference>
<dbReference type="OMA" id="AHICLLK"/>
<evidence type="ECO:0000313" key="3">
    <source>
        <dbReference type="Proteomes" id="UP001108240"/>
    </source>
</evidence>
<dbReference type="PROSITE" id="PS50878">
    <property type="entry name" value="RT_POL"/>
    <property type="match status" value="1"/>
</dbReference>
<feature type="domain" description="Reverse transcriptase" evidence="1">
    <location>
        <begin position="323"/>
        <end position="595"/>
    </location>
</feature>
<dbReference type="Proteomes" id="UP001108240">
    <property type="component" value="Unplaced"/>
</dbReference>
<evidence type="ECO:0000259" key="1">
    <source>
        <dbReference type="PROSITE" id="PS50878"/>
    </source>
</evidence>
<keyword evidence="3" id="KW-1185">Reference proteome</keyword>
<dbReference type="Pfam" id="PF00078">
    <property type="entry name" value="RVT_1"/>
    <property type="match status" value="1"/>
</dbReference>
<dbReference type="GeneTree" id="ENSGT00940000163630"/>
<proteinExistence type="predicted"/>
<reference evidence="2" key="2">
    <citation type="submission" date="2025-09" db="UniProtKB">
        <authorList>
            <consortium name="Ensembl"/>
        </authorList>
    </citation>
    <scope>IDENTIFICATION</scope>
</reference>
<dbReference type="SUPFAM" id="SSF56219">
    <property type="entry name" value="DNase I-like"/>
    <property type="match status" value="1"/>
</dbReference>
<accession>A0A9J7ZUB5</accession>
<dbReference type="PANTHER" id="PTHR19446">
    <property type="entry name" value="REVERSE TRANSCRIPTASES"/>
    <property type="match status" value="1"/>
</dbReference>
<evidence type="ECO:0000313" key="2">
    <source>
        <dbReference type="Ensembl" id="ENSCCRP00000135093.1"/>
    </source>
</evidence>
<dbReference type="SUPFAM" id="SSF56672">
    <property type="entry name" value="DNA/RNA polymerases"/>
    <property type="match status" value="1"/>
</dbReference>
<name>A0A9J7ZUB5_CYPCA</name>
<dbReference type="InterPro" id="IPR036691">
    <property type="entry name" value="Endo/exonu/phosph_ase_sf"/>
</dbReference>
<dbReference type="InterPro" id="IPR043502">
    <property type="entry name" value="DNA/RNA_pol_sf"/>
</dbReference>
<sequence length="658" mass="75287">MNLVDIWRLLNPTARDYSFFSRVHKSYTRIDYFIIDSKLIEGVTQSKYHNILISDHSPISMGLKILLPKVQYCWRFNPQLLMDKQFQSYLSECLSQFLETNDKGDVSDSCLWETCKVVLRGHIIAYESSLRREKRRRLSEIESILPSLEQTFRSSKAQSDLNAILKLKYEYNSILSDQVSNLLIKLKQKQFELGDKADKLLAAQLRGVQASRAIHQIKSQNGTLLTHPKEINNRFAEFYKHLYSSSCPELSTIGHRFLDSVDFPKLNDCAREELEEPFTLCEILEAINSFSNGKATGPDGFGVEFYKANANAVAPLLLRMVNHSIEKNKFPDSFYEAHICLLKKKDRDVTEPSSYRPISLLNCDQKLITKILATRLNKHVASLIHTDQTGFVPGRFSFFNSRRLLNILYSNQSKSSKAAVLSLDAEKAFDRIEWSYMFSVLDRFGFGENFKLLIKMLYSSPKSAVLTNSDRSVFFPLQRGTRQGCCLSPLLFDLALEPLAIHLRNHSEIRGISCGHAEVKLSLYADDLLLYLSDPSSALPLLMESLEAFGSFSGYSVNWEKSVFMPLGQGLDADFLRSLPFRITEDHFTYLGLVIPKNCKNIFSLNFTEAINKLKISIDKWRVLPLSLIGRVNAIKMVSLPRFIYLFQNLPIYLPHSF</sequence>
<reference evidence="2" key="1">
    <citation type="submission" date="2025-08" db="UniProtKB">
        <authorList>
            <consortium name="Ensembl"/>
        </authorList>
    </citation>
    <scope>IDENTIFICATION</scope>
</reference>
<dbReference type="InterPro" id="IPR000477">
    <property type="entry name" value="RT_dom"/>
</dbReference>
<dbReference type="AlphaFoldDB" id="A0A9J7ZUB5"/>
<protein>
    <recommendedName>
        <fullName evidence="1">Reverse transcriptase domain-containing protein</fullName>
    </recommendedName>
</protein>
<dbReference type="Gene3D" id="3.60.10.10">
    <property type="entry name" value="Endonuclease/exonuclease/phosphatase"/>
    <property type="match status" value="1"/>
</dbReference>
<dbReference type="CDD" id="cd01650">
    <property type="entry name" value="RT_nLTR_like"/>
    <property type="match status" value="1"/>
</dbReference>
<organism evidence="2 3">
    <name type="scientific">Cyprinus carpio carpio</name>
    <dbReference type="NCBI Taxonomy" id="630221"/>
    <lineage>
        <taxon>Eukaryota</taxon>
        <taxon>Metazoa</taxon>
        <taxon>Chordata</taxon>
        <taxon>Craniata</taxon>
        <taxon>Vertebrata</taxon>
        <taxon>Euteleostomi</taxon>
        <taxon>Actinopterygii</taxon>
        <taxon>Neopterygii</taxon>
        <taxon>Teleostei</taxon>
        <taxon>Ostariophysi</taxon>
        <taxon>Cypriniformes</taxon>
        <taxon>Cyprinidae</taxon>
        <taxon>Cyprininae</taxon>
        <taxon>Cyprinus</taxon>
    </lineage>
</organism>